<evidence type="ECO:0000256" key="2">
    <source>
        <dbReference type="ARBA" id="ARBA00006533"/>
    </source>
</evidence>
<dbReference type="GO" id="GO:0005737">
    <property type="term" value="C:cytoplasm"/>
    <property type="evidence" value="ECO:0007669"/>
    <property type="project" value="TreeGrafter"/>
</dbReference>
<evidence type="ECO:0000256" key="7">
    <source>
        <dbReference type="ARBA" id="ARBA00023306"/>
    </source>
</evidence>
<evidence type="ECO:0000256" key="1">
    <source>
        <dbReference type="ARBA" id="ARBA00004286"/>
    </source>
</evidence>
<organism evidence="10 11">
    <name type="scientific">Armadillidium nasatum</name>
    <dbReference type="NCBI Taxonomy" id="96803"/>
    <lineage>
        <taxon>Eukaryota</taxon>
        <taxon>Metazoa</taxon>
        <taxon>Ecdysozoa</taxon>
        <taxon>Arthropoda</taxon>
        <taxon>Crustacea</taxon>
        <taxon>Multicrustacea</taxon>
        <taxon>Malacostraca</taxon>
        <taxon>Eumalacostraca</taxon>
        <taxon>Peracarida</taxon>
        <taxon>Isopoda</taxon>
        <taxon>Oniscidea</taxon>
        <taxon>Crinocheta</taxon>
        <taxon>Armadillidiidae</taxon>
        <taxon>Armadillidium</taxon>
    </lineage>
</organism>
<protein>
    <submittedName>
        <fullName evidence="10">Condensin complex subunit 3</fullName>
    </submittedName>
</protein>
<evidence type="ECO:0000259" key="9">
    <source>
        <dbReference type="Pfam" id="PF12719"/>
    </source>
</evidence>
<dbReference type="Gene3D" id="1.25.10.10">
    <property type="entry name" value="Leucine-rich Repeat Variant"/>
    <property type="match status" value="1"/>
</dbReference>
<comment type="similarity">
    <text evidence="2">Belongs to the CND3 (condensin subunit 3) family.</text>
</comment>
<sequence length="1368" mass="153685">MEKAVTKIIIEAQKSSAAHPKLITKLINIYLKSPFENFCSHFFSLMKYPLTHGEKIPVIERTLSFFAKFATSVKSEEQEQSEVEKKSDEEDDDDIDPFLVEIFLFLLKNHEASSKSVRYRVCQLINKILNCMGEQASIDDSLYSKIYDTMLQRLMDKIPAVRVQAILALSRLQDPRNKECPVIKAYLFHLSMDPSPDVRKAVLSNIAITFHTLPDILERRRDKRDFVRRQAYLVLAQKVHIRSFTIAQRVMIISEGLKDRSSIVRQVVKKNILQAWLRLVDGSVLDLLKCLDIEASTDSAELALGSLFEDVPCGSLIENFDLLEDNKLIPFEKLNTESAFYWRCLTKHLRSEKAEDQLDEILPDLSVFCNYLLEYFGRNSPEDEDPQETAVYLMEKEFVCQQLITMTSLFDLSDEVGRKSLCTLVHRLLISTSVGESCIKALSDVFSHLYSPVERVNKLVEIISEIREAPEAETEVVSSSLENTVIEAPKEIVLSEEDRRKNKLLLAQITVKMNQIQEELESCVRNLDLEKAIPLKNTLENLEKEKGNILKAGMPSTPVVPSSQVKMPEEDDEEIKLLTDPATLTRCLLIFCEVLSNSEIKEFGSILRSLHDNLLLPCLKSEDLEVRRFAVRGLALCCLISKELAKQHLLLLIEISRRDVEEIQTEALHGLFDIWLLYGMQGFNSTPDDVKEAENSVGNENKNDSTDVFLDDSQTSAVGNIITLFTEMLENKCSSTRTLVAGGICKLMLASQISSTKLLTHLLLLWYNPDTEDDQLLRHMLGVFFPLYASGGGSNQENLCGALIPTLHTIFKAPARSPLSDIDVEDVISFCTSITNPSVVSINVKSEVNAHNSLVFMVCGEVIANSDRDYTKALVRSLTQMNLTKIDASKLKQINVLARKIIEKVADKSTGNYAEKFYQTIKTLLSNQTEENTEKEDQNVTAQSNDNSETTILSETQQLRRKRTLYNTQTDFELVSDMDSETDRTPSKIKKRDAASSEEDVTMLSEVSSKSSVSDYNEELQEDKNPEQNENELKDYEKADTLGRNGFTVKDDLNESSEDLFAPSQDGESKNKSPLKCPNEDKLDENSSDPSEDIFKNSPLRKSPKSKGGTSDETRQSKCIEKEENSENEDKVSFKGSVLSDQSLTSASFYSARSTSASPELSPPKRRKKSHKTYIDPTDGKNKILDKSIEIKVNKLKTPKISSLRRSSPRFLTGRSTATRSLRTSPGSTTGIGSILKTSGIKNTRSLNRKRRKETSADESSPEIRPNSAEKGGRLSLRTRSTKLLDNESSESLSSTPSNSLKNAKPTPHSSGTTSSSRVKTNSSSVKNLESSESSPSETRRNRRIKVLTPTVAKVISDPQSPPTRRRR</sequence>
<feature type="compositionally biased region" description="Polar residues" evidence="8">
    <location>
        <begin position="1139"/>
        <end position="1159"/>
    </location>
</feature>
<evidence type="ECO:0000313" key="11">
    <source>
        <dbReference type="Proteomes" id="UP000326759"/>
    </source>
</evidence>
<feature type="compositionally biased region" description="Low complexity" evidence="8">
    <location>
        <begin position="1005"/>
        <end position="1014"/>
    </location>
</feature>
<evidence type="ECO:0000256" key="8">
    <source>
        <dbReference type="SAM" id="MobiDB-lite"/>
    </source>
</evidence>
<dbReference type="GO" id="GO:0000796">
    <property type="term" value="C:condensin complex"/>
    <property type="evidence" value="ECO:0007669"/>
    <property type="project" value="InterPro"/>
</dbReference>
<dbReference type="EMBL" id="SEYY01019330">
    <property type="protein sequence ID" value="KAB7498381.1"/>
    <property type="molecule type" value="Genomic_DNA"/>
</dbReference>
<comment type="subcellular location">
    <subcellularLocation>
        <location evidence="1">Chromosome</location>
    </subcellularLocation>
</comment>
<feature type="region of interest" description="Disordered" evidence="8">
    <location>
        <begin position="1195"/>
        <end position="1368"/>
    </location>
</feature>
<dbReference type="InterPro" id="IPR016024">
    <property type="entry name" value="ARM-type_fold"/>
</dbReference>
<feature type="compositionally biased region" description="Low complexity" evidence="8">
    <location>
        <begin position="1310"/>
        <end position="1337"/>
    </location>
</feature>
<keyword evidence="7" id="KW-0131">Cell cycle</keyword>
<feature type="domain" description="Nuclear condensin complex subunit 3 C-terminal" evidence="9">
    <location>
        <begin position="586"/>
        <end position="883"/>
    </location>
</feature>
<reference evidence="10 11" key="1">
    <citation type="journal article" date="2019" name="PLoS Biol.">
        <title>Sex chromosomes control vertical transmission of feminizing Wolbachia symbionts in an isopod.</title>
        <authorList>
            <person name="Becking T."/>
            <person name="Chebbi M.A."/>
            <person name="Giraud I."/>
            <person name="Moumen B."/>
            <person name="Laverre T."/>
            <person name="Caubet Y."/>
            <person name="Peccoud J."/>
            <person name="Gilbert C."/>
            <person name="Cordaux R."/>
        </authorList>
    </citation>
    <scope>NUCLEOTIDE SEQUENCE [LARGE SCALE GENOMIC DNA]</scope>
    <source>
        <strain evidence="10">ANa2</strain>
        <tissue evidence="10">Whole body excluding digestive tract and cuticle</tissue>
    </source>
</reference>
<evidence type="ECO:0000256" key="6">
    <source>
        <dbReference type="ARBA" id="ARBA00023067"/>
    </source>
</evidence>
<feature type="compositionally biased region" description="Low complexity" evidence="8">
    <location>
        <begin position="1274"/>
        <end position="1284"/>
    </location>
</feature>
<dbReference type="Pfam" id="PF12719">
    <property type="entry name" value="Cnd3"/>
    <property type="match status" value="1"/>
</dbReference>
<dbReference type="PANTHER" id="PTHR14418:SF5">
    <property type="entry name" value="CONDENSIN COMPLEX SUBUNIT 3"/>
    <property type="match status" value="1"/>
</dbReference>
<gene>
    <name evidence="10" type="primary">ncapg</name>
    <name evidence="10" type="ORF">Anas_09181</name>
</gene>
<feature type="compositionally biased region" description="Polar residues" evidence="8">
    <location>
        <begin position="939"/>
        <end position="956"/>
    </location>
</feature>
<evidence type="ECO:0000256" key="5">
    <source>
        <dbReference type="ARBA" id="ARBA00022776"/>
    </source>
</evidence>
<dbReference type="InterPro" id="IPR011989">
    <property type="entry name" value="ARM-like"/>
</dbReference>
<evidence type="ECO:0000256" key="4">
    <source>
        <dbReference type="ARBA" id="ARBA00022618"/>
    </source>
</evidence>
<dbReference type="SUPFAM" id="SSF48371">
    <property type="entry name" value="ARM repeat"/>
    <property type="match status" value="1"/>
</dbReference>
<feature type="region of interest" description="Disordered" evidence="8">
    <location>
        <begin position="929"/>
        <end position="956"/>
    </location>
</feature>
<keyword evidence="4" id="KW-0132">Cell division</keyword>
<dbReference type="GO" id="GO:0051301">
    <property type="term" value="P:cell division"/>
    <property type="evidence" value="ECO:0007669"/>
    <property type="project" value="UniProtKB-KW"/>
</dbReference>
<evidence type="ECO:0000313" key="10">
    <source>
        <dbReference type="EMBL" id="KAB7498381.1"/>
    </source>
</evidence>
<feature type="compositionally biased region" description="Basic and acidic residues" evidence="8">
    <location>
        <begin position="1110"/>
        <end position="1133"/>
    </location>
</feature>
<dbReference type="GO" id="GO:0007076">
    <property type="term" value="P:mitotic chromosome condensation"/>
    <property type="evidence" value="ECO:0007669"/>
    <property type="project" value="InterPro"/>
</dbReference>
<proteinExistence type="inferred from homology"/>
<feature type="compositionally biased region" description="Basic and acidic residues" evidence="8">
    <location>
        <begin position="1022"/>
        <end position="1041"/>
    </location>
</feature>
<dbReference type="Proteomes" id="UP000326759">
    <property type="component" value="Unassembled WGS sequence"/>
</dbReference>
<feature type="compositionally biased region" description="Low complexity" evidence="8">
    <location>
        <begin position="1290"/>
        <end position="1301"/>
    </location>
</feature>
<feature type="region of interest" description="Disordered" evidence="8">
    <location>
        <begin position="976"/>
        <end position="1181"/>
    </location>
</feature>
<keyword evidence="3" id="KW-0158">Chromosome</keyword>
<evidence type="ECO:0000256" key="3">
    <source>
        <dbReference type="ARBA" id="ARBA00022454"/>
    </source>
</evidence>
<comment type="caution">
    <text evidence="10">The sequence shown here is derived from an EMBL/GenBank/DDBJ whole genome shotgun (WGS) entry which is preliminary data.</text>
</comment>
<dbReference type="InterPro" id="IPR027165">
    <property type="entry name" value="CND3"/>
</dbReference>
<dbReference type="PANTHER" id="PTHR14418">
    <property type="entry name" value="CONDENSIN COMPLEX SUBUNIT 3-RELATED"/>
    <property type="match status" value="1"/>
</dbReference>
<keyword evidence="5" id="KW-0498">Mitosis</keyword>
<keyword evidence="6" id="KW-0226">DNA condensation</keyword>
<dbReference type="OrthoDB" id="27187at2759"/>
<dbReference type="InterPro" id="IPR025977">
    <property type="entry name" value="Cnd3_C"/>
</dbReference>
<name>A0A5N5SW12_9CRUS</name>
<feature type="compositionally biased region" description="Polar residues" evidence="8">
    <location>
        <begin position="1214"/>
        <end position="1246"/>
    </location>
</feature>
<dbReference type="GO" id="GO:0000793">
    <property type="term" value="C:condensed chromosome"/>
    <property type="evidence" value="ECO:0007669"/>
    <property type="project" value="TreeGrafter"/>
</dbReference>
<keyword evidence="11" id="KW-1185">Reference proteome</keyword>
<accession>A0A5N5SW12</accession>